<reference evidence="1 2" key="1">
    <citation type="submission" date="2014-10" db="EMBL/GenBank/DDBJ databases">
        <title>Genome sequence of Erwinia typographi M043b.</title>
        <authorList>
            <person name="Chan K.-G."/>
            <person name="Tan W.-S."/>
        </authorList>
    </citation>
    <scope>NUCLEOTIDE SEQUENCE [LARGE SCALE GENOMIC DNA]</scope>
    <source>
        <strain evidence="1 2">M043b</strain>
    </source>
</reference>
<comment type="caution">
    <text evidence="1">The sequence shown here is derived from an EMBL/GenBank/DDBJ whole genome shotgun (WGS) entry which is preliminary data.</text>
</comment>
<dbReference type="Proteomes" id="UP000030351">
    <property type="component" value="Unassembled WGS sequence"/>
</dbReference>
<protein>
    <submittedName>
        <fullName evidence="1">Uncharacterized protein</fullName>
    </submittedName>
</protein>
<proteinExistence type="predicted"/>
<dbReference type="EMBL" id="JRUQ01000042">
    <property type="protein sequence ID" value="KGT91913.1"/>
    <property type="molecule type" value="Genomic_DNA"/>
</dbReference>
<evidence type="ECO:0000313" key="1">
    <source>
        <dbReference type="EMBL" id="KGT91913.1"/>
    </source>
</evidence>
<gene>
    <name evidence="1" type="ORF">NG99_15210</name>
</gene>
<sequence>MLPSTFKLADPNKALTQVKVPQPRVQRAVARLQSLLEGYRQNGKKVQGTLPLHQVITLFIDRQG</sequence>
<name>A0A0A4A1V3_9GAMM</name>
<accession>A0A0A4A1V3</accession>
<dbReference type="AlphaFoldDB" id="A0A0A4A1V3"/>
<keyword evidence="2" id="KW-1185">Reference proteome</keyword>
<evidence type="ECO:0000313" key="2">
    <source>
        <dbReference type="Proteomes" id="UP000030351"/>
    </source>
</evidence>
<organism evidence="1 2">
    <name type="scientific">Erwinia typographi</name>
    <dbReference type="NCBI Taxonomy" id="371042"/>
    <lineage>
        <taxon>Bacteria</taxon>
        <taxon>Pseudomonadati</taxon>
        <taxon>Pseudomonadota</taxon>
        <taxon>Gammaproteobacteria</taxon>
        <taxon>Enterobacterales</taxon>
        <taxon>Erwiniaceae</taxon>
        <taxon>Erwinia</taxon>
    </lineage>
</organism>